<evidence type="ECO:0000256" key="1">
    <source>
        <dbReference type="ARBA" id="ARBA00022679"/>
    </source>
</evidence>
<dbReference type="GO" id="GO:0016746">
    <property type="term" value="F:acyltransferase activity"/>
    <property type="evidence" value="ECO:0007669"/>
    <property type="project" value="UniProtKB-KW"/>
</dbReference>
<dbReference type="SUPFAM" id="SSF51161">
    <property type="entry name" value="Trimeric LpxA-like enzymes"/>
    <property type="match status" value="1"/>
</dbReference>
<dbReference type="Pfam" id="PF13562">
    <property type="entry name" value="NTP_transf_4"/>
    <property type="match status" value="1"/>
</dbReference>
<evidence type="ECO:0008006" key="4">
    <source>
        <dbReference type="Google" id="ProtNLM"/>
    </source>
</evidence>
<dbReference type="InterPro" id="IPR023917">
    <property type="entry name" value="Bifunctiontional_GlmU_bac-type"/>
</dbReference>
<protein>
    <recommendedName>
        <fullName evidence="4">UDP-N-acetylglucosamine diphosphorylase/glucosamine-1-phosphate N-acetyltransferase</fullName>
    </recommendedName>
</protein>
<dbReference type="InterPro" id="IPR050065">
    <property type="entry name" value="GlmU-like"/>
</dbReference>
<organism evidence="3">
    <name type="scientific">marine sediment metagenome</name>
    <dbReference type="NCBI Taxonomy" id="412755"/>
    <lineage>
        <taxon>unclassified sequences</taxon>
        <taxon>metagenomes</taxon>
        <taxon>ecological metagenomes</taxon>
    </lineage>
</organism>
<dbReference type="GO" id="GO:0016779">
    <property type="term" value="F:nucleotidyltransferase activity"/>
    <property type="evidence" value="ECO:0007669"/>
    <property type="project" value="UniProtKB-ARBA"/>
</dbReference>
<keyword evidence="1" id="KW-0808">Transferase</keyword>
<dbReference type="AlphaFoldDB" id="A0A0F9PMN1"/>
<dbReference type="Gene3D" id="2.160.10.10">
    <property type="entry name" value="Hexapeptide repeat proteins"/>
    <property type="match status" value="1"/>
</dbReference>
<dbReference type="PANTHER" id="PTHR43584">
    <property type="entry name" value="NUCLEOTIDYL TRANSFERASE"/>
    <property type="match status" value="1"/>
</dbReference>
<gene>
    <name evidence="3" type="ORF">LCGC14_1119350</name>
</gene>
<proteinExistence type="predicted"/>
<reference evidence="3" key="1">
    <citation type="journal article" date="2015" name="Nature">
        <title>Complex archaea that bridge the gap between prokaryotes and eukaryotes.</title>
        <authorList>
            <person name="Spang A."/>
            <person name="Saw J.H."/>
            <person name="Jorgensen S.L."/>
            <person name="Zaremba-Niedzwiedzka K."/>
            <person name="Martijn J."/>
            <person name="Lind A.E."/>
            <person name="van Eijk R."/>
            <person name="Schleper C."/>
            <person name="Guy L."/>
            <person name="Ettema T.J."/>
        </authorList>
    </citation>
    <scope>NUCLEOTIDE SEQUENCE</scope>
</reference>
<dbReference type="NCBIfam" id="TIGR03991">
    <property type="entry name" value="alt_bact_glmU"/>
    <property type="match status" value="1"/>
</dbReference>
<keyword evidence="2" id="KW-0012">Acyltransferase</keyword>
<comment type="caution">
    <text evidence="3">The sequence shown here is derived from an EMBL/GenBank/DDBJ whole genome shotgun (WGS) entry which is preliminary data.</text>
</comment>
<dbReference type="EMBL" id="LAZR01005167">
    <property type="protein sequence ID" value="KKN02276.1"/>
    <property type="molecule type" value="Genomic_DNA"/>
</dbReference>
<name>A0A0F9PMN1_9ZZZZ</name>
<sequence length="395" mass="44121">MWEKTLRAISEDGAVSKENIHLFCRSYLVPIITQKMGVLRVNQLKELKKNSVLFINGRLLFFKEKKISLQGKEEIVIQGDDIVYARLSKATLRKLSFSSPEGIEQSLDQAKHMVQVKEIESSTAKRENGFNLLEYPWDLIRLNAEAIRADFELARKSGIKGTLKEAVYLVNPDQIYIGEGTFIEPGVLLNAEKGPIYIEEKVTIRPPTVIDGPSYIGKGTIIDGAKIREGCSIGPACRIAGEIEESIFYAYSNKQHDGFVGHSYVGEWVNLAALTTTSDLKNTYGQIKMYLEGKEVDTCELKVGSFIGDHSKTGIGTLLDVGCIIGVACNVFGGNIASKYIPSFSWGGRDGFTENRLNKVVEVARIVMERRKVKQTQIDRDLLEKVYKLTAKERL</sequence>
<evidence type="ECO:0000256" key="2">
    <source>
        <dbReference type="ARBA" id="ARBA00023315"/>
    </source>
</evidence>
<accession>A0A0F9PMN1</accession>
<evidence type="ECO:0000313" key="3">
    <source>
        <dbReference type="EMBL" id="KKN02276.1"/>
    </source>
</evidence>
<dbReference type="PANTHER" id="PTHR43584:SF9">
    <property type="entry name" value="TRANSFERASE HEXAPEPTIDE REPEAT CONTAINING PROTEIN"/>
    <property type="match status" value="1"/>
</dbReference>
<dbReference type="InterPro" id="IPR011004">
    <property type="entry name" value="Trimer_LpxA-like_sf"/>
</dbReference>